<evidence type="ECO:0000256" key="2">
    <source>
        <dbReference type="ARBA" id="ARBA00022723"/>
    </source>
</evidence>
<dbReference type="PANTHER" id="PTHR46481">
    <property type="entry name" value="ZINC FINGER BED DOMAIN-CONTAINING PROTEIN 4"/>
    <property type="match status" value="1"/>
</dbReference>
<dbReference type="RefSeq" id="XP_008045760.1">
    <property type="nucleotide sequence ID" value="XM_008047569.1"/>
</dbReference>
<gene>
    <name evidence="6" type="ORF">TRAVEDRAFT_75903</name>
</gene>
<dbReference type="GO" id="GO:0008270">
    <property type="term" value="F:zinc ion binding"/>
    <property type="evidence" value="ECO:0007669"/>
    <property type="project" value="UniProtKB-KW"/>
</dbReference>
<feature type="non-terminal residue" evidence="6">
    <location>
        <position position="1"/>
    </location>
</feature>
<dbReference type="AlphaFoldDB" id="R7S6A5"/>
<proteinExistence type="predicted"/>
<evidence type="ECO:0000313" key="7">
    <source>
        <dbReference type="Proteomes" id="UP000054317"/>
    </source>
</evidence>
<dbReference type="GeneID" id="19420257"/>
<dbReference type="OMA" id="RIMPRDV"/>
<protein>
    <submittedName>
        <fullName evidence="6">Uncharacterized protein</fullName>
    </submittedName>
</protein>
<keyword evidence="4" id="KW-0862">Zinc</keyword>
<accession>R7S6A5</accession>
<feature type="non-terminal residue" evidence="6">
    <location>
        <position position="98"/>
    </location>
</feature>
<reference evidence="7" key="1">
    <citation type="journal article" date="2012" name="Science">
        <title>The Paleozoic origin of enzymatic lignin decomposition reconstructed from 31 fungal genomes.</title>
        <authorList>
            <person name="Floudas D."/>
            <person name="Binder M."/>
            <person name="Riley R."/>
            <person name="Barry K."/>
            <person name="Blanchette R.A."/>
            <person name="Henrissat B."/>
            <person name="Martinez A.T."/>
            <person name="Otillar R."/>
            <person name="Spatafora J.W."/>
            <person name="Yadav J.S."/>
            <person name="Aerts A."/>
            <person name="Benoit I."/>
            <person name="Boyd A."/>
            <person name="Carlson A."/>
            <person name="Copeland A."/>
            <person name="Coutinho P.M."/>
            <person name="de Vries R.P."/>
            <person name="Ferreira P."/>
            <person name="Findley K."/>
            <person name="Foster B."/>
            <person name="Gaskell J."/>
            <person name="Glotzer D."/>
            <person name="Gorecki P."/>
            <person name="Heitman J."/>
            <person name="Hesse C."/>
            <person name="Hori C."/>
            <person name="Igarashi K."/>
            <person name="Jurgens J.A."/>
            <person name="Kallen N."/>
            <person name="Kersten P."/>
            <person name="Kohler A."/>
            <person name="Kuees U."/>
            <person name="Kumar T.K.A."/>
            <person name="Kuo A."/>
            <person name="LaButti K."/>
            <person name="Larrondo L.F."/>
            <person name="Lindquist E."/>
            <person name="Ling A."/>
            <person name="Lombard V."/>
            <person name="Lucas S."/>
            <person name="Lundell T."/>
            <person name="Martin R."/>
            <person name="McLaughlin D.J."/>
            <person name="Morgenstern I."/>
            <person name="Morin E."/>
            <person name="Murat C."/>
            <person name="Nagy L.G."/>
            <person name="Nolan M."/>
            <person name="Ohm R.A."/>
            <person name="Patyshakuliyeva A."/>
            <person name="Rokas A."/>
            <person name="Ruiz-Duenas F.J."/>
            <person name="Sabat G."/>
            <person name="Salamov A."/>
            <person name="Samejima M."/>
            <person name="Schmutz J."/>
            <person name="Slot J.C."/>
            <person name="St John F."/>
            <person name="Stenlid J."/>
            <person name="Sun H."/>
            <person name="Sun S."/>
            <person name="Syed K."/>
            <person name="Tsang A."/>
            <person name="Wiebenga A."/>
            <person name="Young D."/>
            <person name="Pisabarro A."/>
            <person name="Eastwood D.C."/>
            <person name="Martin F."/>
            <person name="Cullen D."/>
            <person name="Grigoriev I.V."/>
            <person name="Hibbett D.S."/>
        </authorList>
    </citation>
    <scope>NUCLEOTIDE SEQUENCE [LARGE SCALE GENOMIC DNA]</scope>
    <source>
        <strain evidence="7">FP-101664</strain>
    </source>
</reference>
<dbReference type="KEGG" id="tvs:TRAVEDRAFT_75903"/>
<evidence type="ECO:0000256" key="5">
    <source>
        <dbReference type="ARBA" id="ARBA00023242"/>
    </source>
</evidence>
<dbReference type="EMBL" id="JH711831">
    <property type="protein sequence ID" value="EIW51356.1"/>
    <property type="molecule type" value="Genomic_DNA"/>
</dbReference>
<dbReference type="InterPro" id="IPR052035">
    <property type="entry name" value="ZnF_BED_domain_contain"/>
</dbReference>
<dbReference type="OrthoDB" id="2797375at2759"/>
<keyword evidence="5" id="KW-0539">Nucleus</keyword>
<dbReference type="GO" id="GO:0005634">
    <property type="term" value="C:nucleus"/>
    <property type="evidence" value="ECO:0007669"/>
    <property type="project" value="UniProtKB-SubCell"/>
</dbReference>
<organism evidence="6 7">
    <name type="scientific">Trametes versicolor (strain FP-101664)</name>
    <name type="common">White-rot fungus</name>
    <name type="synonym">Coriolus versicolor</name>
    <dbReference type="NCBI Taxonomy" id="717944"/>
    <lineage>
        <taxon>Eukaryota</taxon>
        <taxon>Fungi</taxon>
        <taxon>Dikarya</taxon>
        <taxon>Basidiomycota</taxon>
        <taxon>Agaricomycotina</taxon>
        <taxon>Agaricomycetes</taxon>
        <taxon>Polyporales</taxon>
        <taxon>Polyporaceae</taxon>
        <taxon>Trametes</taxon>
    </lineage>
</organism>
<dbReference type="PANTHER" id="PTHR46481:SF10">
    <property type="entry name" value="ZINC FINGER BED DOMAIN-CONTAINING PROTEIN 39"/>
    <property type="match status" value="1"/>
</dbReference>
<keyword evidence="3" id="KW-0863">Zinc-finger</keyword>
<evidence type="ECO:0000313" key="6">
    <source>
        <dbReference type="EMBL" id="EIW51356.1"/>
    </source>
</evidence>
<dbReference type="Proteomes" id="UP000054317">
    <property type="component" value="Unassembled WGS sequence"/>
</dbReference>
<keyword evidence="2" id="KW-0479">Metal-binding</keyword>
<evidence type="ECO:0000256" key="1">
    <source>
        <dbReference type="ARBA" id="ARBA00004123"/>
    </source>
</evidence>
<dbReference type="SUPFAM" id="SSF53098">
    <property type="entry name" value="Ribonuclease H-like"/>
    <property type="match status" value="1"/>
</dbReference>
<comment type="subcellular location">
    <subcellularLocation>
        <location evidence="1">Nucleus</location>
    </subcellularLocation>
</comment>
<dbReference type="InterPro" id="IPR012337">
    <property type="entry name" value="RNaseH-like_sf"/>
</dbReference>
<sequence length="98" mass="11528">EGWVDEVAAMTDEERLEFERKVRPVQMVLTKLRKFASKVVHSSTILLPAYKKRLAEFKLPERLIPRDVKTRWNSTYDMLSIAVEYRKVVDAMCADRDL</sequence>
<evidence type="ECO:0000256" key="4">
    <source>
        <dbReference type="ARBA" id="ARBA00022833"/>
    </source>
</evidence>
<name>R7S6A5_TRAVS</name>
<keyword evidence="7" id="KW-1185">Reference proteome</keyword>
<evidence type="ECO:0000256" key="3">
    <source>
        <dbReference type="ARBA" id="ARBA00022771"/>
    </source>
</evidence>